<sequence length="837" mass="89676">MDAAALQDHGSNGAGPSAAATVLRKIPRPPNAFILYRSNKMHELKNQNSDSSLSETGLDKLDYQRRLSKVIGQLWRNESEQVKATFYEKAKQAAKEHQERYPEYRFKPTVKKAVSREPDTPVAAAVVDRTPERRGDTDFSPGDLSGPLSGSGSGSGRKRASLEGARSKASPYSTNRHRRTSSIGPSSPTARRPNINTSHPHAPVLLYAADDPAGHAGAGVPLTRSVSFGASSSSRSSSQRRIAKPSARRSLDGQVSHAATASNSFSTLVPQHLRDTRVFLAPHPPPPLPIGQAITTDEPGTLFEAQDLQQRVRKPKCSLFDAVKSALPPERRAFLQASLAMKGLLYSGDANAPVGAATSSTANLSTAPTAQSNSWSRMNSGASAQAWQSQETASNPSSRSSYTTTAQSELSPNLDPANQACLGMASYVASSVNIHTDASFGADYVGLSDWSQPDPCWLDYCRSFSGAAPFPSASEDYDGQVASGGQSQQPTSAQGDPQPYDAQPLTSFGSIDFSQYVPEEHQINHANSAFVALSEPDSTGLVQGHFYGLDGQLVGQGAVAGTQLVPHADHQHLDQEARQRRVVDQLLIQMMASSETSNSVMDCPLHPELIDAGASHVQGGSQDPASSAYDQAQLQNWSQTASLKLEGGGEQGGSHTPMVDAGPQFGSRACGNVHDGFQSNAFESLSPSEVPVPTSQEWMEASTQNHEHIQLASPRTSRNFSRPIFYEVSPQDRLPQSSSGITSNSSPSDEAGQARHEPAQFQPDTVDPAQLARSSEQQPNDSQQLPAEESHQQSVQQSLRNWKASRLSSFKDKLARVRHKATPSTSSLSVDRAKDNA</sequence>
<evidence type="ECO:0000313" key="7">
    <source>
        <dbReference type="EMBL" id="CDS01362.1"/>
    </source>
</evidence>
<dbReference type="PANTHER" id="PTHR45789:SF2">
    <property type="entry name" value="FI18025P1"/>
    <property type="match status" value="1"/>
</dbReference>
<dbReference type="EMBL" id="CCFA01003847">
    <property type="protein sequence ID" value="CDS01362.1"/>
    <property type="molecule type" value="Genomic_DNA"/>
</dbReference>
<dbReference type="GO" id="GO:0000978">
    <property type="term" value="F:RNA polymerase II cis-regulatory region sequence-specific DNA binding"/>
    <property type="evidence" value="ECO:0007669"/>
    <property type="project" value="TreeGrafter"/>
</dbReference>
<feature type="region of interest" description="Disordered" evidence="4">
    <location>
        <begin position="112"/>
        <end position="199"/>
    </location>
</feature>
<feature type="region of interest" description="Disordered" evidence="4">
    <location>
        <begin position="360"/>
        <end position="411"/>
    </location>
</feature>
<feature type="compositionally biased region" description="Low complexity" evidence="4">
    <location>
        <begin position="737"/>
        <end position="748"/>
    </location>
</feature>
<dbReference type="OrthoDB" id="6247875at2759"/>
<dbReference type="PROSITE" id="PS50118">
    <property type="entry name" value="HMG_BOX_2"/>
    <property type="match status" value="1"/>
</dbReference>
<feature type="compositionally biased region" description="Polar residues" evidence="4">
    <location>
        <begin position="772"/>
        <end position="785"/>
    </location>
</feature>
<dbReference type="SMART" id="SM00398">
    <property type="entry name" value="HMG"/>
    <property type="match status" value="1"/>
</dbReference>
<feature type="compositionally biased region" description="Polar residues" evidence="4">
    <location>
        <begin position="483"/>
        <end position="495"/>
    </location>
</feature>
<protein>
    <submittedName>
        <fullName evidence="6">Probable HMG-box protein Hmg3</fullName>
    </submittedName>
</protein>
<keyword evidence="2 3" id="KW-0539">Nucleus</keyword>
<reference evidence="7" key="3">
    <citation type="submission" date="2014-06" db="EMBL/GenBank/DDBJ databases">
        <authorList>
            <person name="Berkman J.Paul."/>
        </authorList>
    </citation>
    <scope>NUCLEOTIDE SEQUENCE [LARGE SCALE GENOMIC DNA]</scope>
</reference>
<reference evidence="6" key="1">
    <citation type="submission" date="2014-06" db="EMBL/GenBank/DDBJ databases">
        <authorList>
            <person name="Ju J."/>
            <person name="Zhang J."/>
        </authorList>
    </citation>
    <scope>NUCLEOTIDE SEQUENCE</scope>
    <source>
        <strain evidence="6">SscI8</strain>
    </source>
</reference>
<reference evidence="8" key="2">
    <citation type="submission" date="2014-06" db="EMBL/GenBank/DDBJ databases">
        <authorList>
            <person name="Berkman P.J."/>
        </authorList>
    </citation>
    <scope>NUCLEOTIDE SEQUENCE [LARGE SCALE GENOMIC DNA]</scope>
</reference>
<dbReference type="InterPro" id="IPR036910">
    <property type="entry name" value="HMG_box_dom_sf"/>
</dbReference>
<feature type="region of interest" description="Disordered" evidence="4">
    <location>
        <begin position="226"/>
        <end position="267"/>
    </location>
</feature>
<gene>
    <name evidence="7" type="primary">SSCI64730.1</name>
    <name evidence="6" type="ORF">SPSC_00236</name>
</gene>
<evidence type="ECO:0000256" key="3">
    <source>
        <dbReference type="PROSITE-ProRule" id="PRU00267"/>
    </source>
</evidence>
<evidence type="ECO:0000256" key="4">
    <source>
        <dbReference type="SAM" id="MobiDB-lite"/>
    </source>
</evidence>
<evidence type="ECO:0000313" key="6">
    <source>
        <dbReference type="EMBL" id="CDR87110.1"/>
    </source>
</evidence>
<evidence type="ECO:0000256" key="1">
    <source>
        <dbReference type="ARBA" id="ARBA00023125"/>
    </source>
</evidence>
<dbReference type="SUPFAM" id="SSF47095">
    <property type="entry name" value="HMG-box"/>
    <property type="match status" value="1"/>
</dbReference>
<feature type="region of interest" description="Disordered" evidence="4">
    <location>
        <begin position="683"/>
        <end position="800"/>
    </location>
</feature>
<feature type="compositionally biased region" description="Polar residues" evidence="4">
    <location>
        <begin position="181"/>
        <end position="199"/>
    </location>
</feature>
<feature type="compositionally biased region" description="Low complexity" evidence="4">
    <location>
        <begin position="226"/>
        <end position="240"/>
    </location>
</feature>
<feature type="compositionally biased region" description="Low complexity" evidence="4">
    <location>
        <begin position="360"/>
        <end position="370"/>
    </location>
</feature>
<dbReference type="AlphaFoldDB" id="A0A0F7S327"/>
<feature type="DNA-binding region" description="HMG box" evidence="3">
    <location>
        <begin position="26"/>
        <end position="105"/>
    </location>
</feature>
<dbReference type="Proteomes" id="UP000242770">
    <property type="component" value="Unassembled WGS sequence"/>
</dbReference>
<proteinExistence type="predicted"/>
<dbReference type="Pfam" id="PF00505">
    <property type="entry name" value="HMG_box"/>
    <property type="match status" value="1"/>
</dbReference>
<keyword evidence="8" id="KW-1185">Reference proteome</keyword>
<feature type="region of interest" description="Disordered" evidence="4">
    <location>
        <begin position="472"/>
        <end position="504"/>
    </location>
</feature>
<dbReference type="InterPro" id="IPR009071">
    <property type="entry name" value="HMG_box_dom"/>
</dbReference>
<organism evidence="7 8">
    <name type="scientific">Sporisorium scitamineum</name>
    <dbReference type="NCBI Taxonomy" id="49012"/>
    <lineage>
        <taxon>Eukaryota</taxon>
        <taxon>Fungi</taxon>
        <taxon>Dikarya</taxon>
        <taxon>Basidiomycota</taxon>
        <taxon>Ustilaginomycotina</taxon>
        <taxon>Ustilaginomycetes</taxon>
        <taxon>Ustilaginales</taxon>
        <taxon>Ustilaginaceae</taxon>
        <taxon>Sporisorium</taxon>
    </lineage>
</organism>
<evidence type="ECO:0000256" key="2">
    <source>
        <dbReference type="ARBA" id="ARBA00023242"/>
    </source>
</evidence>
<feature type="compositionally biased region" description="Polar residues" evidence="4">
    <location>
        <begin position="683"/>
        <end position="704"/>
    </location>
</feature>
<evidence type="ECO:0000313" key="8">
    <source>
        <dbReference type="Proteomes" id="UP000242770"/>
    </source>
</evidence>
<dbReference type="Gene3D" id="1.10.30.10">
    <property type="entry name" value="High mobility group box domain"/>
    <property type="match status" value="1"/>
</dbReference>
<keyword evidence="1 3" id="KW-0238">DNA-binding</keyword>
<dbReference type="GO" id="GO:0005634">
    <property type="term" value="C:nucleus"/>
    <property type="evidence" value="ECO:0007669"/>
    <property type="project" value="UniProtKB-UniRule"/>
</dbReference>
<dbReference type="InterPro" id="IPR051356">
    <property type="entry name" value="SOX/SOX-like_TF"/>
</dbReference>
<dbReference type="CDD" id="cd01389">
    <property type="entry name" value="HMG-box_ROX1-like"/>
    <property type="match status" value="1"/>
</dbReference>
<dbReference type="STRING" id="49012.A0A0F7S327"/>
<feature type="region of interest" description="Disordered" evidence="4">
    <location>
        <begin position="812"/>
        <end position="837"/>
    </location>
</feature>
<feature type="region of interest" description="Disordered" evidence="4">
    <location>
        <begin position="1"/>
        <end position="23"/>
    </location>
</feature>
<feature type="domain" description="HMG box" evidence="5">
    <location>
        <begin position="26"/>
        <end position="105"/>
    </location>
</feature>
<feature type="compositionally biased region" description="Polar residues" evidence="4">
    <location>
        <begin position="371"/>
        <end position="411"/>
    </location>
</feature>
<dbReference type="PANTHER" id="PTHR45789">
    <property type="entry name" value="FI18025P1"/>
    <property type="match status" value="1"/>
</dbReference>
<dbReference type="GO" id="GO:0000981">
    <property type="term" value="F:DNA-binding transcription factor activity, RNA polymerase II-specific"/>
    <property type="evidence" value="ECO:0007669"/>
    <property type="project" value="TreeGrafter"/>
</dbReference>
<feature type="compositionally biased region" description="Polar residues" evidence="4">
    <location>
        <begin position="257"/>
        <end position="267"/>
    </location>
</feature>
<dbReference type="EMBL" id="LK056652">
    <property type="protein sequence ID" value="CDR87110.1"/>
    <property type="molecule type" value="Genomic_DNA"/>
</dbReference>
<accession>A0A0F7S327</accession>
<evidence type="ECO:0000259" key="5">
    <source>
        <dbReference type="PROSITE" id="PS50118"/>
    </source>
</evidence>
<name>A0A0F7S327_9BASI</name>